<dbReference type="Pfam" id="PF00144">
    <property type="entry name" value="Beta-lactamase"/>
    <property type="match status" value="1"/>
</dbReference>
<organism evidence="3 4">
    <name type="scientific">Rheinheimera baltica</name>
    <dbReference type="NCBI Taxonomy" id="67576"/>
    <lineage>
        <taxon>Bacteria</taxon>
        <taxon>Pseudomonadati</taxon>
        <taxon>Pseudomonadota</taxon>
        <taxon>Gammaproteobacteria</taxon>
        <taxon>Chromatiales</taxon>
        <taxon>Chromatiaceae</taxon>
        <taxon>Rheinheimera</taxon>
    </lineage>
</organism>
<dbReference type="Gene3D" id="3.40.710.10">
    <property type="entry name" value="DD-peptidase/beta-lactamase superfamily"/>
    <property type="match status" value="1"/>
</dbReference>
<protein>
    <submittedName>
        <fullName evidence="3">Serine hydrolase</fullName>
    </submittedName>
</protein>
<dbReference type="Proteomes" id="UP001231109">
    <property type="component" value="Unassembled WGS sequence"/>
</dbReference>
<dbReference type="SUPFAM" id="SSF56601">
    <property type="entry name" value="beta-lactamase/transpeptidase-like"/>
    <property type="match status" value="1"/>
</dbReference>
<evidence type="ECO:0000259" key="2">
    <source>
        <dbReference type="Pfam" id="PF00144"/>
    </source>
</evidence>
<evidence type="ECO:0000313" key="3">
    <source>
        <dbReference type="EMBL" id="MDP5137448.1"/>
    </source>
</evidence>
<dbReference type="InterPro" id="IPR001466">
    <property type="entry name" value="Beta-lactam-related"/>
</dbReference>
<feature type="domain" description="Beta-lactamase-related" evidence="2">
    <location>
        <begin position="287"/>
        <end position="585"/>
    </location>
</feature>
<comment type="caution">
    <text evidence="3">The sequence shown here is derived from an EMBL/GenBank/DDBJ whole genome shotgun (WGS) entry which is preliminary data.</text>
</comment>
<dbReference type="EMBL" id="JAPJDZ010000050">
    <property type="protein sequence ID" value="MDP5137448.1"/>
    <property type="molecule type" value="Genomic_DNA"/>
</dbReference>
<keyword evidence="3" id="KW-0378">Hydrolase</keyword>
<dbReference type="GO" id="GO:0016787">
    <property type="term" value="F:hydrolase activity"/>
    <property type="evidence" value="ECO:0007669"/>
    <property type="project" value="UniProtKB-KW"/>
</dbReference>
<dbReference type="PANTHER" id="PTHR46825">
    <property type="entry name" value="D-ALANYL-D-ALANINE-CARBOXYPEPTIDASE/ENDOPEPTIDASE AMPH"/>
    <property type="match status" value="1"/>
</dbReference>
<keyword evidence="1" id="KW-0732">Signal</keyword>
<dbReference type="InterPro" id="IPR012338">
    <property type="entry name" value="Beta-lactam/transpept-like"/>
</dbReference>
<feature type="signal peptide" evidence="1">
    <location>
        <begin position="1"/>
        <end position="22"/>
    </location>
</feature>
<evidence type="ECO:0000256" key="1">
    <source>
        <dbReference type="SAM" id="SignalP"/>
    </source>
</evidence>
<evidence type="ECO:0000313" key="4">
    <source>
        <dbReference type="Proteomes" id="UP001231109"/>
    </source>
</evidence>
<dbReference type="Pfam" id="PF17660">
    <property type="entry name" value="BTRD1"/>
    <property type="match status" value="5"/>
</dbReference>
<dbReference type="RefSeq" id="WP_305976783.1">
    <property type="nucleotide sequence ID" value="NZ_JAPJDZ010000050.1"/>
</dbReference>
<dbReference type="InterPro" id="IPR049511">
    <property type="entry name" value="PGH-like_rpt"/>
</dbReference>
<sequence>MKTVIQLLVIFVLLGYSLGVNAADAAWVARHNIAAQSFAEQNADLHAKGYQLTYLNGHNSKGQARYNAVWQHKPQAPLWLAFHDLTEAGYQNKVNSLKKSGYQPVMVNPFNLNGQLVFTAIFHKKNTAWYARHDMSHAQYQSIYNTQKAKGFRLMHVSGYAKAGQQRYAALWQKTSGPALRATHGVSSNTYQQLVNNYKAQGFAPVLVDVFHLNGADYYSAIWHNSSPRWTARHLVKLNDYQQLFNDQYYEGARPTVVVGYGPAHDVKMAAIFNNTAWQSASLSNLNSMIEDFRSNNNLSGLSIAITIDERLVYAKGFGLRDAQRNIDMTTGTVARIASNSKAITGAAASRLIEQGRLDPEARVFGATGLLNQLYTLPACRVGDIACQLNLQRLTNIRVLDVLEHTMGGWSNSSALEACSPLIHLGFGWNICNQDTDPTLGNASRNDYLSWIVQNVRLIQAPNGSMTYSNIGYNIAEQLIEVASGQSYAGYINAVFMRPSGADCVLARANNALFNNEVNYVAGAAYVMNHRRMAGHGGWVCSAIGYQRLMARLDGGNKRPDLISAAAFNRFISSERGGDNYAKGIRNTGGRLTHNGALRSMNSEYTLWTSDRMSIFLFADTQLNNYAFVGYTPLYNSIRSGTVNFPNIDLF</sequence>
<dbReference type="InterPro" id="IPR050491">
    <property type="entry name" value="AmpC-like"/>
</dbReference>
<gene>
    <name evidence="3" type="ORF">ORJ04_15945</name>
</gene>
<reference evidence="3 4" key="1">
    <citation type="submission" date="2022-11" db="EMBL/GenBank/DDBJ databases">
        <title>Viruses from the air-sea interface of a natural surface slick.</title>
        <authorList>
            <person name="Rahlff J."/>
            <person name="Holmfeldt K."/>
        </authorList>
    </citation>
    <scope>NUCLEOTIDE SEQUENCE [LARGE SCALE GENOMIC DNA]</scope>
    <source>
        <strain evidence="3 4">SMS4</strain>
    </source>
</reference>
<dbReference type="PANTHER" id="PTHR46825:SF9">
    <property type="entry name" value="BETA-LACTAMASE-RELATED DOMAIN-CONTAINING PROTEIN"/>
    <property type="match status" value="1"/>
</dbReference>
<feature type="chain" id="PRO_5045842078" evidence="1">
    <location>
        <begin position="23"/>
        <end position="651"/>
    </location>
</feature>
<accession>A0ABT9I2Q7</accession>
<proteinExistence type="predicted"/>
<name>A0ABT9I2Q7_9GAMM</name>
<keyword evidence="4" id="KW-1185">Reference proteome</keyword>